<dbReference type="Gene3D" id="3.40.605.10">
    <property type="entry name" value="Aldehyde Dehydrogenase, Chain A, domain 1"/>
    <property type="match status" value="1"/>
</dbReference>
<dbReference type="CDD" id="cd07082">
    <property type="entry name" value="ALDH_F11_NP-GAPDH"/>
    <property type="match status" value="1"/>
</dbReference>
<organism evidence="7 8">
    <name type="scientific">Oceanirhabdus seepicola</name>
    <dbReference type="NCBI Taxonomy" id="2828781"/>
    <lineage>
        <taxon>Bacteria</taxon>
        <taxon>Bacillati</taxon>
        <taxon>Bacillota</taxon>
        <taxon>Clostridia</taxon>
        <taxon>Eubacteriales</taxon>
        <taxon>Clostridiaceae</taxon>
        <taxon>Oceanirhabdus</taxon>
    </lineage>
</organism>
<comment type="similarity">
    <text evidence="1 5">Belongs to the aldehyde dehydrogenase family.</text>
</comment>
<dbReference type="InterPro" id="IPR016160">
    <property type="entry name" value="Ald_DH_CS_CYS"/>
</dbReference>
<dbReference type="InterPro" id="IPR016161">
    <property type="entry name" value="Ald_DH/histidinol_DH"/>
</dbReference>
<dbReference type="PROSITE" id="PS00687">
    <property type="entry name" value="ALDEHYDE_DEHYDR_GLU"/>
    <property type="match status" value="1"/>
</dbReference>
<comment type="caution">
    <text evidence="7">The sequence shown here is derived from an EMBL/GenBank/DDBJ whole genome shotgun (WGS) entry which is preliminary data.</text>
</comment>
<dbReference type="Proteomes" id="UP001056429">
    <property type="component" value="Unassembled WGS sequence"/>
</dbReference>
<evidence type="ECO:0000259" key="6">
    <source>
        <dbReference type="Pfam" id="PF00171"/>
    </source>
</evidence>
<evidence type="ECO:0000313" key="7">
    <source>
        <dbReference type="EMBL" id="MCM1990311.1"/>
    </source>
</evidence>
<accession>A0A9J6P0Y6</accession>
<feature type="domain" description="Aldehyde dehydrogenase" evidence="6">
    <location>
        <begin position="36"/>
        <end position="485"/>
    </location>
</feature>
<dbReference type="Gene3D" id="3.40.309.10">
    <property type="entry name" value="Aldehyde Dehydrogenase, Chain A, domain 2"/>
    <property type="match status" value="1"/>
</dbReference>
<dbReference type="InterPro" id="IPR016162">
    <property type="entry name" value="Ald_DH_N"/>
</dbReference>
<dbReference type="AlphaFoldDB" id="A0A9J6P0Y6"/>
<dbReference type="PANTHER" id="PTHR42991">
    <property type="entry name" value="ALDEHYDE DEHYDROGENASE"/>
    <property type="match status" value="1"/>
</dbReference>
<dbReference type="FunFam" id="3.40.605.10:FF:000007">
    <property type="entry name" value="NAD/NADP-dependent betaine aldehyde dehydrogenase"/>
    <property type="match status" value="1"/>
</dbReference>
<gene>
    <name evidence="7" type="ORF">KDK92_11245</name>
</gene>
<evidence type="ECO:0000256" key="3">
    <source>
        <dbReference type="ARBA" id="ARBA00023002"/>
    </source>
</evidence>
<dbReference type="SUPFAM" id="SSF53720">
    <property type="entry name" value="ALDH-like"/>
    <property type="match status" value="1"/>
</dbReference>
<evidence type="ECO:0000256" key="5">
    <source>
        <dbReference type="RuleBase" id="RU003345"/>
    </source>
</evidence>
<reference evidence="7" key="2">
    <citation type="submission" date="2021-04" db="EMBL/GenBank/DDBJ databases">
        <authorList>
            <person name="Dong X."/>
        </authorList>
    </citation>
    <scope>NUCLEOTIDE SEQUENCE</scope>
    <source>
        <strain evidence="7">ZWT</strain>
    </source>
</reference>
<reference evidence="7" key="1">
    <citation type="journal article" date="2021" name="mSystems">
        <title>Bacteria and Archaea Synergistically Convert Glycine Betaine to Biogenic Methane in the Formosa Cold Seep of the South China Sea.</title>
        <authorList>
            <person name="Li L."/>
            <person name="Zhang W."/>
            <person name="Zhang S."/>
            <person name="Song L."/>
            <person name="Sun Q."/>
            <person name="Zhang H."/>
            <person name="Xiang H."/>
            <person name="Dong X."/>
        </authorList>
    </citation>
    <scope>NUCLEOTIDE SEQUENCE</scope>
    <source>
        <strain evidence="7">ZWT</strain>
    </source>
</reference>
<sequence length="490" mass="53934">MTIPKYEVITLFENIKKEYCYGNFLNGEWAFFDKCLDIIDPTSKKLVGRISQMKHEDVDNAIESCSSAQKEWGKMPTNERAKILHKAANLLVENQDHIADILMHEIAKDKKSCLSEINRTADFIKFTADEGERTIGEALNADNFPGVKTNKLAFVIREPLGVVLAISPFNYPINLSASKIAPALIAGNSVLLKPPTQGALSAMHMVEIFNQAGLPAGVLNTITGKSSEIGDYVVTHPKIDFINFTGSTKVGKHIASISGMVPLIMELGGKDAAIVLDDANLEDAANDIVSGAFSYSGQRCTAIKRVIAVDSIVDKLIELILPKVKELKVGNPKDSTITPLVNDKAKDFVLELMHDAEEKGAVRLIGGNYEDNLVYPTVYDKVTEEMRLAWEEPFGPVLPIIRVNNIDDAISLANKSQYGLQSSVFTMNINNAFYVAKRLEVGTVHINNKTERGPDHFPFSGIKNSGMGTQGIKYSIEAMTRRKNIVLEYN</sequence>
<dbReference type="InterPro" id="IPR015590">
    <property type="entry name" value="Aldehyde_DH_dom"/>
</dbReference>
<dbReference type="PROSITE" id="PS00070">
    <property type="entry name" value="ALDEHYDE_DEHYDR_CYS"/>
    <property type="match status" value="1"/>
</dbReference>
<dbReference type="Pfam" id="PF00171">
    <property type="entry name" value="Aldedh"/>
    <property type="match status" value="1"/>
</dbReference>
<evidence type="ECO:0000256" key="2">
    <source>
        <dbReference type="ARBA" id="ARBA00022857"/>
    </source>
</evidence>
<dbReference type="FunFam" id="3.40.309.10:FF:000022">
    <property type="entry name" value="NADP-dependent glyceraldehyde-3-phosphate dehydrogenase"/>
    <property type="match status" value="1"/>
</dbReference>
<proteinExistence type="inferred from homology"/>
<dbReference type="PANTHER" id="PTHR42991:SF1">
    <property type="entry name" value="ALDEHYDE DEHYDROGENASE"/>
    <property type="match status" value="1"/>
</dbReference>
<keyword evidence="3 5" id="KW-0560">Oxidoreductase</keyword>
<keyword evidence="2" id="KW-0521">NADP</keyword>
<dbReference type="InterPro" id="IPR016163">
    <property type="entry name" value="Ald_DH_C"/>
</dbReference>
<evidence type="ECO:0000313" key="8">
    <source>
        <dbReference type="Proteomes" id="UP001056429"/>
    </source>
</evidence>
<dbReference type="EMBL" id="JAGSOJ010000002">
    <property type="protein sequence ID" value="MCM1990311.1"/>
    <property type="molecule type" value="Genomic_DNA"/>
</dbReference>
<protein>
    <submittedName>
        <fullName evidence="7">NADP-dependent glyceraldehyde-3-phosphate dehydrogenase</fullName>
    </submittedName>
</protein>
<evidence type="ECO:0000256" key="1">
    <source>
        <dbReference type="ARBA" id="ARBA00009986"/>
    </source>
</evidence>
<dbReference type="GO" id="GO:0008911">
    <property type="term" value="F:lactaldehyde dehydrogenase (NAD+) activity"/>
    <property type="evidence" value="ECO:0007669"/>
    <property type="project" value="TreeGrafter"/>
</dbReference>
<keyword evidence="8" id="KW-1185">Reference proteome</keyword>
<dbReference type="InterPro" id="IPR029510">
    <property type="entry name" value="Ald_DH_CS_GLU"/>
</dbReference>
<evidence type="ECO:0000256" key="4">
    <source>
        <dbReference type="PROSITE-ProRule" id="PRU10007"/>
    </source>
</evidence>
<name>A0A9J6P0Y6_9CLOT</name>
<feature type="active site" evidence="4">
    <location>
        <position position="266"/>
    </location>
</feature>
<dbReference type="InterPro" id="IPR051020">
    <property type="entry name" value="ALDH-related_metabolic_enz"/>
</dbReference>